<dbReference type="Pfam" id="PF01810">
    <property type="entry name" value="LysE"/>
    <property type="match status" value="1"/>
</dbReference>
<feature type="transmembrane region" description="Helical" evidence="6">
    <location>
        <begin position="39"/>
        <end position="62"/>
    </location>
</feature>
<protein>
    <submittedName>
        <fullName evidence="7">LysE family transporter</fullName>
    </submittedName>
</protein>
<dbReference type="PANTHER" id="PTHR30086:SF20">
    <property type="entry name" value="ARGININE EXPORTER PROTEIN ARGO-RELATED"/>
    <property type="match status" value="1"/>
</dbReference>
<dbReference type="Proteomes" id="UP001227101">
    <property type="component" value="Chromosome"/>
</dbReference>
<evidence type="ECO:0000256" key="1">
    <source>
        <dbReference type="ARBA" id="ARBA00004651"/>
    </source>
</evidence>
<comment type="subcellular location">
    <subcellularLocation>
        <location evidence="1">Cell membrane</location>
        <topology evidence="1">Multi-pass membrane protein</topology>
    </subcellularLocation>
</comment>
<dbReference type="InterPro" id="IPR001123">
    <property type="entry name" value="LeuE-type"/>
</dbReference>
<feature type="transmembrane region" description="Helical" evidence="6">
    <location>
        <begin position="143"/>
        <end position="163"/>
    </location>
</feature>
<sequence length="200" mass="20423">MLALLVAGFGTGLSLIVAIGSQNAFLLQQGLRGGAVAPLVVICAVSDLVLIGLGVSGIGAILGRWPTAIGIIAVGGGLFLLAYGALAARRAFRPSVLTVGSERTPLRKAVLACVAFTWLNPHVYLDTVLLLGSLAVAHGDGRWLFGLGAGIASAVWFSALGFGARRLAGVFAKPVAWRVLDVLIAVTMTGLGATMLLSHV</sequence>
<evidence type="ECO:0000256" key="6">
    <source>
        <dbReference type="SAM" id="Phobius"/>
    </source>
</evidence>
<keyword evidence="5 6" id="KW-0472">Membrane</keyword>
<name>A0ABY8XIX7_9PSEU</name>
<evidence type="ECO:0000256" key="4">
    <source>
        <dbReference type="ARBA" id="ARBA00022989"/>
    </source>
</evidence>
<keyword evidence="8" id="KW-1185">Reference proteome</keyword>
<feature type="transmembrane region" description="Helical" evidence="6">
    <location>
        <begin position="6"/>
        <end position="27"/>
    </location>
</feature>
<feature type="transmembrane region" description="Helical" evidence="6">
    <location>
        <begin position="175"/>
        <end position="197"/>
    </location>
</feature>
<keyword evidence="2" id="KW-1003">Cell membrane</keyword>
<organism evidence="7 8">
    <name type="scientific">Amycolatopsis nalaikhensis</name>
    <dbReference type="NCBI Taxonomy" id="715472"/>
    <lineage>
        <taxon>Bacteria</taxon>
        <taxon>Bacillati</taxon>
        <taxon>Actinomycetota</taxon>
        <taxon>Actinomycetes</taxon>
        <taxon>Pseudonocardiales</taxon>
        <taxon>Pseudonocardiaceae</taxon>
        <taxon>Amycolatopsis</taxon>
    </lineage>
</organism>
<evidence type="ECO:0000313" key="7">
    <source>
        <dbReference type="EMBL" id="WIV55543.1"/>
    </source>
</evidence>
<dbReference type="EMBL" id="CP127173">
    <property type="protein sequence ID" value="WIV55543.1"/>
    <property type="molecule type" value="Genomic_DNA"/>
</dbReference>
<gene>
    <name evidence="7" type="ORF">QP939_43120</name>
</gene>
<dbReference type="PANTHER" id="PTHR30086">
    <property type="entry name" value="ARGININE EXPORTER PROTEIN ARGO"/>
    <property type="match status" value="1"/>
</dbReference>
<evidence type="ECO:0000256" key="3">
    <source>
        <dbReference type="ARBA" id="ARBA00022692"/>
    </source>
</evidence>
<keyword evidence="4 6" id="KW-1133">Transmembrane helix</keyword>
<accession>A0ABY8XIX7</accession>
<feature type="transmembrane region" description="Helical" evidence="6">
    <location>
        <begin position="68"/>
        <end position="88"/>
    </location>
</feature>
<evidence type="ECO:0000313" key="8">
    <source>
        <dbReference type="Proteomes" id="UP001227101"/>
    </source>
</evidence>
<proteinExistence type="predicted"/>
<evidence type="ECO:0000256" key="5">
    <source>
        <dbReference type="ARBA" id="ARBA00023136"/>
    </source>
</evidence>
<dbReference type="RefSeq" id="WP_285452557.1">
    <property type="nucleotide sequence ID" value="NZ_CP127173.1"/>
</dbReference>
<reference evidence="7 8" key="1">
    <citation type="submission" date="2023-06" db="EMBL/GenBank/DDBJ databases">
        <authorList>
            <person name="Oyuntsetseg B."/>
            <person name="Kim S.B."/>
        </authorList>
    </citation>
    <scope>NUCLEOTIDE SEQUENCE [LARGE SCALE GENOMIC DNA]</scope>
    <source>
        <strain evidence="7 8">2-2</strain>
    </source>
</reference>
<feature type="transmembrane region" description="Helical" evidence="6">
    <location>
        <begin position="109"/>
        <end position="137"/>
    </location>
</feature>
<keyword evidence="3 6" id="KW-0812">Transmembrane</keyword>
<evidence type="ECO:0000256" key="2">
    <source>
        <dbReference type="ARBA" id="ARBA00022475"/>
    </source>
</evidence>